<name>A0A8D0ALJ4_SANLU</name>
<reference evidence="3" key="1">
    <citation type="submission" date="2025-08" db="UniProtKB">
        <authorList>
            <consortium name="Ensembl"/>
        </authorList>
    </citation>
    <scope>IDENTIFICATION</scope>
</reference>
<feature type="region of interest" description="Disordered" evidence="1">
    <location>
        <begin position="1"/>
        <end position="20"/>
    </location>
</feature>
<evidence type="ECO:0000313" key="4">
    <source>
        <dbReference type="Proteomes" id="UP000694568"/>
    </source>
</evidence>
<dbReference type="InterPro" id="IPR004244">
    <property type="entry name" value="Transposase_22"/>
</dbReference>
<dbReference type="GeneTree" id="ENSGT01150000287143"/>
<evidence type="ECO:0000259" key="2">
    <source>
        <dbReference type="Pfam" id="PF02994"/>
    </source>
</evidence>
<reference evidence="3" key="2">
    <citation type="submission" date="2025-09" db="UniProtKB">
        <authorList>
            <consortium name="Ensembl"/>
        </authorList>
    </citation>
    <scope>IDENTIFICATION</scope>
</reference>
<sequence>EMKANQPSPAHDSDDEGGPSLSQLVKLIESFRAETRGSLGTLQSTIDTFGTRLTEVETSLQDCDDRITALEAKCEQLAKCNKLLMAKSEDLESRSRRQNLRVVGVPENMEGPQVTAFMTDFFAETLGMEITDGPEMLDRAHRLAFRPASGPTPRPMIVKVHHFRVKQRILQLAREKGPLTFRGHAVHIFPDFTAEVAKRRASFTNIKQKLRAADIRYGLLFPARLQVSFNGGKYSFATAEEAVNFYAETIVPTLRADRVNDATG</sequence>
<organism evidence="3 4">
    <name type="scientific">Sander lucioperca</name>
    <name type="common">Pike-perch</name>
    <name type="synonym">Perca lucioperca</name>
    <dbReference type="NCBI Taxonomy" id="283035"/>
    <lineage>
        <taxon>Eukaryota</taxon>
        <taxon>Metazoa</taxon>
        <taxon>Chordata</taxon>
        <taxon>Craniata</taxon>
        <taxon>Vertebrata</taxon>
        <taxon>Euteleostomi</taxon>
        <taxon>Actinopterygii</taxon>
        <taxon>Neopterygii</taxon>
        <taxon>Teleostei</taxon>
        <taxon>Neoteleostei</taxon>
        <taxon>Acanthomorphata</taxon>
        <taxon>Eupercaria</taxon>
        <taxon>Perciformes</taxon>
        <taxon>Percoidei</taxon>
        <taxon>Percidae</taxon>
        <taxon>Luciopercinae</taxon>
        <taxon>Sander</taxon>
    </lineage>
</organism>
<dbReference type="Pfam" id="PF02994">
    <property type="entry name" value="Transposase_22"/>
    <property type="match status" value="1"/>
</dbReference>
<keyword evidence="4" id="KW-1185">Reference proteome</keyword>
<dbReference type="Gene3D" id="3.30.70.1820">
    <property type="entry name" value="L1 transposable element, RRM domain"/>
    <property type="match status" value="1"/>
</dbReference>
<accession>A0A8D0ALJ4</accession>
<evidence type="ECO:0000313" key="3">
    <source>
        <dbReference type="Ensembl" id="ENSSLUP00000056879.1"/>
    </source>
</evidence>
<proteinExistence type="predicted"/>
<dbReference type="InterPro" id="IPR043636">
    <property type="entry name" value="L1_RRM_dom"/>
</dbReference>
<dbReference type="Ensembl" id="ENSSLUT00000058534.1">
    <property type="protein sequence ID" value="ENSSLUP00000056879.1"/>
    <property type="gene ID" value="ENSSLUG00000024528.1"/>
</dbReference>
<dbReference type="AlphaFoldDB" id="A0A8D0ALJ4"/>
<dbReference type="Proteomes" id="UP000694568">
    <property type="component" value="Unplaced"/>
</dbReference>
<dbReference type="PANTHER" id="PTHR11505">
    <property type="entry name" value="L1 TRANSPOSABLE ELEMENT-RELATED"/>
    <property type="match status" value="1"/>
</dbReference>
<protein>
    <recommendedName>
        <fullName evidence="2">L1 transposable element RRM domain-containing protein</fullName>
    </recommendedName>
</protein>
<feature type="domain" description="L1 transposable element RRM" evidence="2">
    <location>
        <begin position="97"/>
        <end position="188"/>
    </location>
</feature>
<evidence type="ECO:0000256" key="1">
    <source>
        <dbReference type="SAM" id="MobiDB-lite"/>
    </source>
</evidence>